<evidence type="ECO:0000313" key="2">
    <source>
        <dbReference type="Proteomes" id="UP000004947"/>
    </source>
</evidence>
<reference evidence="1 2" key="1">
    <citation type="journal article" date="2010" name="J. Bacteriol.">
        <title>Genome sequence of Lentisphaera araneosa HTCC2155T, the type species of the order Lentisphaerales in the phylum Lentisphaerae.</title>
        <authorList>
            <person name="Thrash J.C."/>
            <person name="Cho J.C."/>
            <person name="Vergin K.L."/>
            <person name="Morris R.M."/>
            <person name="Giovannoni S.J."/>
        </authorList>
    </citation>
    <scope>NUCLEOTIDE SEQUENCE [LARGE SCALE GENOMIC DNA]</scope>
    <source>
        <strain evidence="1 2">HTCC2155</strain>
    </source>
</reference>
<protein>
    <recommendedName>
        <fullName evidence="3">Type II secretion system protein</fullName>
    </recommendedName>
</protein>
<dbReference type="Proteomes" id="UP000004947">
    <property type="component" value="Unassembled WGS sequence"/>
</dbReference>
<comment type="caution">
    <text evidence="1">The sequence shown here is derived from an EMBL/GenBank/DDBJ whole genome shotgun (WGS) entry which is preliminary data.</text>
</comment>
<dbReference type="OrthoDB" id="9795612at2"/>
<keyword evidence="2" id="KW-1185">Reference proteome</keyword>
<gene>
    <name evidence="1" type="ORF">LNTAR_21760</name>
</gene>
<dbReference type="RefSeq" id="WP_007278985.1">
    <property type="nucleotide sequence ID" value="NZ_ABCK01000010.1"/>
</dbReference>
<accession>A6DM86</accession>
<name>A6DM86_9BACT</name>
<dbReference type="InterPro" id="IPR045584">
    <property type="entry name" value="Pilin-like"/>
</dbReference>
<dbReference type="SUPFAM" id="SSF54523">
    <property type="entry name" value="Pili subunits"/>
    <property type="match status" value="1"/>
</dbReference>
<organism evidence="1 2">
    <name type="scientific">Lentisphaera araneosa HTCC2155</name>
    <dbReference type="NCBI Taxonomy" id="313628"/>
    <lineage>
        <taxon>Bacteria</taxon>
        <taxon>Pseudomonadati</taxon>
        <taxon>Lentisphaerota</taxon>
        <taxon>Lentisphaeria</taxon>
        <taxon>Lentisphaerales</taxon>
        <taxon>Lentisphaeraceae</taxon>
        <taxon>Lentisphaera</taxon>
    </lineage>
</organism>
<dbReference type="STRING" id="313628.LNTAR_21760"/>
<dbReference type="Gene3D" id="3.30.700.10">
    <property type="entry name" value="Glycoprotein, Type 4 Pilin"/>
    <property type="match status" value="1"/>
</dbReference>
<proteinExistence type="predicted"/>
<evidence type="ECO:0008006" key="3">
    <source>
        <dbReference type="Google" id="ProtNLM"/>
    </source>
</evidence>
<sequence>MSNFKLRDALIVIAILGIITSVVLSKLSVARDKGMQKSCISNLKQISTSMLAYYSLQDTYVYMPKTLGNINSAADPQNAYNMWDLEYNNFNCYAKHDIPVNKERENENSYSFCEPQNNGITPGIKYSEIESHERPVAGDKTVHTNGRKATIFYADGHVETQHLNALQIKYEPKNK</sequence>
<evidence type="ECO:0000313" key="1">
    <source>
        <dbReference type="EMBL" id="EDM27384.1"/>
    </source>
</evidence>
<dbReference type="EMBL" id="ABCK01000010">
    <property type="protein sequence ID" value="EDM27384.1"/>
    <property type="molecule type" value="Genomic_DNA"/>
</dbReference>
<dbReference type="AlphaFoldDB" id="A6DM86"/>